<gene>
    <name evidence="1" type="ORF">A7A78_01380</name>
</gene>
<accession>A0A1A9LHM7</accession>
<comment type="caution">
    <text evidence="1">The sequence shown here is derived from an EMBL/GenBank/DDBJ whole genome shotgun (WGS) entry which is preliminary data.</text>
</comment>
<evidence type="ECO:0000313" key="1">
    <source>
        <dbReference type="EMBL" id="OAD92587.1"/>
    </source>
</evidence>
<organism evidence="1 2">
    <name type="scientific">Aequorivita soesokkakensis</name>
    <dbReference type="NCBI Taxonomy" id="1385699"/>
    <lineage>
        <taxon>Bacteria</taxon>
        <taxon>Pseudomonadati</taxon>
        <taxon>Bacteroidota</taxon>
        <taxon>Flavobacteriia</taxon>
        <taxon>Flavobacteriales</taxon>
        <taxon>Flavobacteriaceae</taxon>
        <taxon>Aequorivita</taxon>
    </lineage>
</organism>
<dbReference type="OrthoDB" id="1187639at2"/>
<evidence type="ECO:0000313" key="2">
    <source>
        <dbReference type="Proteomes" id="UP000077552"/>
    </source>
</evidence>
<dbReference type="Proteomes" id="UP000077552">
    <property type="component" value="Unassembled WGS sequence"/>
</dbReference>
<reference evidence="1 2" key="1">
    <citation type="submission" date="2016-05" db="EMBL/GenBank/DDBJ databases">
        <title>Genome sequencing of Vitellibacter soesokkakensis RSSK-12.</title>
        <authorList>
            <person name="Thevarajoo S."/>
            <person name="Selvaratnam C."/>
            <person name="Goh K.M."/>
            <person name="Chan K.-G."/>
            <person name="Chong C.S."/>
        </authorList>
    </citation>
    <scope>NUCLEOTIDE SEQUENCE [LARGE SCALE GENOMIC DNA]</scope>
    <source>
        <strain evidence="1 2">RSSK-12</strain>
    </source>
</reference>
<dbReference type="RefSeq" id="WP_068760492.1">
    <property type="nucleotide sequence ID" value="NZ_LXIE01000001.1"/>
</dbReference>
<dbReference type="EMBL" id="LXIE01000001">
    <property type="protein sequence ID" value="OAD92587.1"/>
    <property type="molecule type" value="Genomic_DNA"/>
</dbReference>
<protein>
    <submittedName>
        <fullName evidence="1">Uncharacterized protein</fullName>
    </submittedName>
</protein>
<dbReference type="AlphaFoldDB" id="A0A1A9LHM7"/>
<keyword evidence="2" id="KW-1185">Reference proteome</keyword>
<sequence length="242" mass="27859">MPLKRINLTFTLLTFIGLGAFSQTKSQNNIYETYDAIVGLDNTGLYNGTEFTDPFLNTDGSYRYFNGFDYTKGSVAYNGQYYVNVSLKYDLLEDNLLVRSDDNLSVFNVKMIPEFVTEFTLYNHHFVRLPETGLSLSGNGFFETAYIGNDLSLYIKHTKKKKDKALNSGIQYRFTENNFYVLKNNGKYYSVSSSKDIEKILPEKKELIRNFSKSYKALYKSNPDSYMTKLLKYLDGATENTK</sequence>
<dbReference type="STRING" id="1385699.A7A78_01380"/>
<proteinExistence type="predicted"/>
<name>A0A1A9LHM7_9FLAO</name>